<keyword evidence="1 3" id="KW-0963">Cytoplasm</keyword>
<proteinExistence type="inferred from homology"/>
<protein>
    <recommendedName>
        <fullName evidence="3">Sulfur carrier protein FdhD</fullName>
    </recommendedName>
</protein>
<evidence type="ECO:0000256" key="3">
    <source>
        <dbReference type="HAMAP-Rule" id="MF_00187"/>
    </source>
</evidence>
<dbReference type="RefSeq" id="WP_094606147.1">
    <property type="nucleotide sequence ID" value="NZ_CP155573.1"/>
</dbReference>
<dbReference type="PANTHER" id="PTHR30592:SF1">
    <property type="entry name" value="SULFUR CARRIER PROTEIN FDHD"/>
    <property type="match status" value="1"/>
</dbReference>
<dbReference type="Gene3D" id="3.10.20.10">
    <property type="match status" value="1"/>
</dbReference>
<dbReference type="HAMAP" id="MF_00187">
    <property type="entry name" value="FdhD"/>
    <property type="match status" value="1"/>
</dbReference>
<dbReference type="SUPFAM" id="SSF53927">
    <property type="entry name" value="Cytidine deaminase-like"/>
    <property type="match status" value="1"/>
</dbReference>
<evidence type="ECO:0000313" key="5">
    <source>
        <dbReference type="Proteomes" id="UP000216752"/>
    </source>
</evidence>
<evidence type="ECO:0000256" key="2">
    <source>
        <dbReference type="ARBA" id="ARBA00023150"/>
    </source>
</evidence>
<dbReference type="EMBL" id="CP155573">
    <property type="protein sequence ID" value="XFO67765.1"/>
    <property type="molecule type" value="Genomic_DNA"/>
</dbReference>
<name>A0ABZ3IPY4_9FIRM</name>
<comment type="subcellular location">
    <subcellularLocation>
        <location evidence="3">Cytoplasm</location>
    </subcellularLocation>
</comment>
<reference evidence="4" key="1">
    <citation type="submission" date="2024-05" db="EMBL/GenBank/DDBJ databases">
        <title>Isolation and characterization of Sporomusa carbonis sp. nov., a carboxydotrophic hydrogenogen in the genus of Sporomusa isolated from a charcoal burning pile.</title>
        <authorList>
            <person name="Boeer T."/>
            <person name="Rosenbaum F."/>
            <person name="Eysell L."/>
            <person name="Mueller V."/>
            <person name="Daniel R."/>
            <person name="Poehlein A."/>
        </authorList>
    </citation>
    <scope>NUCLEOTIDE SEQUENCE [LARGE SCALE GENOMIC DNA]</scope>
    <source>
        <strain evidence="4">DSM 10669</strain>
    </source>
</reference>
<organism evidence="4 5">
    <name type="scientific">Sporomusa silvacetica DSM 10669</name>
    <dbReference type="NCBI Taxonomy" id="1123289"/>
    <lineage>
        <taxon>Bacteria</taxon>
        <taxon>Bacillati</taxon>
        <taxon>Bacillota</taxon>
        <taxon>Negativicutes</taxon>
        <taxon>Selenomonadales</taxon>
        <taxon>Sporomusaceae</taxon>
        <taxon>Sporomusa</taxon>
    </lineage>
</organism>
<sequence>MEDTIFEEFEVLKINRGDIGYALEKVSKPVIFEVTLKIYVNNMEIASLICLNQQQEELAIGFLYSEGVINSFEDIEEYYYHERAIAVIVTLKEGISFKRQESLRSITAGCGKCFTYINPLKQSQFRKAERSRKFSLKEIMDRMKYFTGKSDVYRLIGGVHSLLFYTPQDSVFSEDIGRHNCFDKVAGALLKEGKMALAEDGIVFISGRVTSEIMTKCIRFGAPVIVSKSTPSATAVKLANQYNITLLGYAISDSGYIYSGSERFFEVSLQTANSL</sequence>
<accession>A0ABZ3IPY4</accession>
<dbReference type="PANTHER" id="PTHR30592">
    <property type="entry name" value="FORMATE DEHYDROGENASE"/>
    <property type="match status" value="1"/>
</dbReference>
<dbReference type="Gene3D" id="3.40.140.10">
    <property type="entry name" value="Cytidine Deaminase, domain 2"/>
    <property type="match status" value="1"/>
</dbReference>
<dbReference type="NCBIfam" id="TIGR00129">
    <property type="entry name" value="fdhD_narQ"/>
    <property type="match status" value="1"/>
</dbReference>
<dbReference type="InterPro" id="IPR016193">
    <property type="entry name" value="Cytidine_deaminase-like"/>
</dbReference>
<keyword evidence="5" id="KW-1185">Reference proteome</keyword>
<dbReference type="Proteomes" id="UP000216752">
    <property type="component" value="Chromosome"/>
</dbReference>
<feature type="active site" description="Cysteine persulfide intermediate" evidence="3">
    <location>
        <position position="110"/>
    </location>
</feature>
<comment type="similarity">
    <text evidence="3">Belongs to the FdhD family.</text>
</comment>
<comment type="caution">
    <text evidence="3">Lacks conserved residue(s) required for the propagation of feature annotation.</text>
</comment>
<evidence type="ECO:0000313" key="4">
    <source>
        <dbReference type="EMBL" id="XFO67765.1"/>
    </source>
</evidence>
<evidence type="ECO:0000256" key="1">
    <source>
        <dbReference type="ARBA" id="ARBA00022490"/>
    </source>
</evidence>
<keyword evidence="2 3" id="KW-0501">Molybdenum cofactor biosynthesis</keyword>
<comment type="function">
    <text evidence="3">Required for formate dehydrogenase (FDH) activity. Acts as a sulfur carrier protein that transfers sulfur from IscS to the molybdenum cofactor prior to its insertion into FDH.</text>
</comment>
<dbReference type="PIRSF" id="PIRSF015626">
    <property type="entry name" value="FdhD"/>
    <property type="match status" value="1"/>
</dbReference>
<dbReference type="Pfam" id="PF02634">
    <property type="entry name" value="FdhD-NarQ"/>
    <property type="match status" value="1"/>
</dbReference>
<dbReference type="InterPro" id="IPR003786">
    <property type="entry name" value="FdhD"/>
</dbReference>
<gene>
    <name evidence="4" type="primary">fdhD_2</name>
    <name evidence="3" type="synonym">fdhD</name>
    <name evidence="4" type="ORF">SPSIL_039840</name>
</gene>